<evidence type="ECO:0000256" key="8">
    <source>
        <dbReference type="ARBA" id="ARBA00022840"/>
    </source>
</evidence>
<dbReference type="GO" id="GO:0005524">
    <property type="term" value="F:ATP binding"/>
    <property type="evidence" value="ECO:0007669"/>
    <property type="project" value="UniProtKB-KW"/>
</dbReference>
<keyword evidence="4" id="KW-0028">Amino-acid biosynthesis</keyword>
<dbReference type="Gene3D" id="3.40.1160.10">
    <property type="entry name" value="Acetylglutamate kinase-like"/>
    <property type="match status" value="2"/>
</dbReference>
<evidence type="ECO:0000256" key="5">
    <source>
        <dbReference type="ARBA" id="ARBA00022679"/>
    </source>
</evidence>
<dbReference type="AlphaFoldDB" id="A0A3E2TQ18"/>
<dbReference type="Proteomes" id="UP000260773">
    <property type="component" value="Unassembled WGS sequence"/>
</dbReference>
<accession>A0A3E2TQ18</accession>
<dbReference type="PIRSF" id="PIRSF000728">
    <property type="entry name" value="NAGK"/>
    <property type="match status" value="1"/>
</dbReference>
<dbReference type="PANTHER" id="PTHR23342">
    <property type="entry name" value="N-ACETYLGLUTAMATE SYNTHASE"/>
    <property type="match status" value="1"/>
</dbReference>
<dbReference type="GO" id="GO:0003991">
    <property type="term" value="F:acetylglutamate kinase activity"/>
    <property type="evidence" value="ECO:0007669"/>
    <property type="project" value="UniProtKB-EC"/>
</dbReference>
<dbReference type="EC" id="2.7.2.8" evidence="2"/>
<dbReference type="InterPro" id="IPR036393">
    <property type="entry name" value="AceGlu_kinase-like_sf"/>
</dbReference>
<comment type="caution">
    <text evidence="11">The sequence shown here is derived from an EMBL/GenBank/DDBJ whole genome shotgun (WGS) entry which is preliminary data.</text>
</comment>
<protein>
    <recommendedName>
        <fullName evidence="2">acetylglutamate kinase</fullName>
        <ecNumber evidence="2">2.7.2.8</ecNumber>
    </recommendedName>
</protein>
<evidence type="ECO:0000256" key="4">
    <source>
        <dbReference type="ARBA" id="ARBA00022605"/>
    </source>
</evidence>
<dbReference type="GO" id="GO:0005737">
    <property type="term" value="C:cytoplasm"/>
    <property type="evidence" value="ECO:0007669"/>
    <property type="project" value="InterPro"/>
</dbReference>
<dbReference type="GO" id="GO:0006526">
    <property type="term" value="P:L-arginine biosynthetic process"/>
    <property type="evidence" value="ECO:0007669"/>
    <property type="project" value="UniProtKB-KW"/>
</dbReference>
<keyword evidence="7 11" id="KW-0418">Kinase</keyword>
<evidence type="ECO:0000256" key="7">
    <source>
        <dbReference type="ARBA" id="ARBA00022777"/>
    </source>
</evidence>
<feature type="domain" description="Aspartate/glutamate/uridylate kinase" evidence="10">
    <location>
        <begin position="99"/>
        <end position="205"/>
    </location>
</feature>
<evidence type="ECO:0000256" key="1">
    <source>
        <dbReference type="ARBA" id="ARBA00004828"/>
    </source>
</evidence>
<keyword evidence="3" id="KW-0055">Arginine biosynthesis</keyword>
<keyword evidence="8" id="KW-0067">ATP-binding</keyword>
<evidence type="ECO:0000313" key="11">
    <source>
        <dbReference type="EMBL" id="RGB80734.1"/>
    </source>
</evidence>
<proteinExistence type="predicted"/>
<dbReference type="EMBL" id="QVEP01000009">
    <property type="protein sequence ID" value="RGB80734.1"/>
    <property type="molecule type" value="Genomic_DNA"/>
</dbReference>
<dbReference type="InterPro" id="IPR004662">
    <property type="entry name" value="AcgluKinase_fam"/>
</dbReference>
<dbReference type="Pfam" id="PF00696">
    <property type="entry name" value="AA_kinase"/>
    <property type="match status" value="1"/>
</dbReference>
<keyword evidence="5" id="KW-0808">Transferase</keyword>
<evidence type="ECO:0000256" key="3">
    <source>
        <dbReference type="ARBA" id="ARBA00022571"/>
    </source>
</evidence>
<dbReference type="SUPFAM" id="SSF53633">
    <property type="entry name" value="Carbamate kinase-like"/>
    <property type="match status" value="1"/>
</dbReference>
<organism evidence="11 12">
    <name type="scientific">Coprococcus catus</name>
    <dbReference type="NCBI Taxonomy" id="116085"/>
    <lineage>
        <taxon>Bacteria</taxon>
        <taxon>Bacillati</taxon>
        <taxon>Bacillota</taxon>
        <taxon>Clostridia</taxon>
        <taxon>Lachnospirales</taxon>
        <taxon>Lachnospiraceae</taxon>
        <taxon>Coprococcus</taxon>
    </lineage>
</organism>
<evidence type="ECO:0000256" key="2">
    <source>
        <dbReference type="ARBA" id="ARBA00013065"/>
    </source>
</evidence>
<dbReference type="PANTHER" id="PTHR23342:SF0">
    <property type="entry name" value="N-ACETYLGLUTAMATE SYNTHASE, MITOCHONDRIAL"/>
    <property type="match status" value="1"/>
</dbReference>
<comment type="pathway">
    <text evidence="1">Amino-acid biosynthesis; L-arginine biosynthesis; N(2)-acetyl-L-ornithine from L-glutamate: step 2/4.</text>
</comment>
<keyword evidence="6" id="KW-0547">Nucleotide-binding</keyword>
<evidence type="ECO:0000256" key="9">
    <source>
        <dbReference type="ARBA" id="ARBA00048141"/>
    </source>
</evidence>
<comment type="catalytic activity">
    <reaction evidence="9">
        <text>N-acetyl-L-glutamate + ATP = N-acetyl-L-glutamyl 5-phosphate + ADP</text>
        <dbReference type="Rhea" id="RHEA:14629"/>
        <dbReference type="ChEBI" id="CHEBI:30616"/>
        <dbReference type="ChEBI" id="CHEBI:44337"/>
        <dbReference type="ChEBI" id="CHEBI:57936"/>
        <dbReference type="ChEBI" id="CHEBI:456216"/>
        <dbReference type="EC" id="2.7.2.8"/>
    </reaction>
</comment>
<gene>
    <name evidence="11" type="ORF">DW070_05465</name>
</gene>
<evidence type="ECO:0000256" key="6">
    <source>
        <dbReference type="ARBA" id="ARBA00022741"/>
    </source>
</evidence>
<sequence length="247" mass="27929">MDHNLYHEIEDKAQILVDSLPYIRDFNQKIIIISFGCSNILTDEEEQEVMRDIALMKSIGMRPIVVHDTKMGHDKFRENKRIAKMIEFCGVKAVGICGIDLQTIHMTLDNDYIPVITPNDIDNEDTPILPEEAAKEIAVSTGAEKVLFLGKEDGIRDDEGHIISQMTRDEVVKMYVAGKFEGRLLQKVTYALQMIEQGVPRVHILGSKMAHALLVEIFSIIGVGTVIMPDKEHYYPHELKKRTAAAK</sequence>
<evidence type="ECO:0000313" key="12">
    <source>
        <dbReference type="Proteomes" id="UP000260773"/>
    </source>
</evidence>
<dbReference type="RefSeq" id="WP_117527645.1">
    <property type="nucleotide sequence ID" value="NZ_JAJCNA010000011.1"/>
</dbReference>
<reference evidence="11 12" key="1">
    <citation type="submission" date="2018-08" db="EMBL/GenBank/DDBJ databases">
        <title>A genome reference for cultivated species of the human gut microbiota.</title>
        <authorList>
            <person name="Zou Y."/>
            <person name="Xue W."/>
            <person name="Luo G."/>
        </authorList>
    </citation>
    <scope>NUCLEOTIDE SEQUENCE [LARGE SCALE GENOMIC DNA]</scope>
    <source>
        <strain evidence="11 12">AF45-17</strain>
    </source>
</reference>
<name>A0A3E2TQ18_9FIRM</name>
<dbReference type="InterPro" id="IPR001048">
    <property type="entry name" value="Asp/Glu/Uridylate_kinase"/>
</dbReference>
<evidence type="ECO:0000259" key="10">
    <source>
        <dbReference type="Pfam" id="PF00696"/>
    </source>
</evidence>